<dbReference type="InterPro" id="IPR051162">
    <property type="entry name" value="T4SS_component"/>
</dbReference>
<reference evidence="5" key="2">
    <citation type="submission" date="2023-01" db="EMBL/GenBank/DDBJ databases">
        <title>Draft genome sequence of Algimonas porphyrae strain NBRC 108216.</title>
        <authorList>
            <person name="Sun Q."/>
            <person name="Mori K."/>
        </authorList>
    </citation>
    <scope>NUCLEOTIDE SEQUENCE</scope>
    <source>
        <strain evidence="5">NBRC 108216</strain>
    </source>
</reference>
<reference evidence="5" key="1">
    <citation type="journal article" date="2014" name="Int. J. Syst. Evol. Microbiol.">
        <title>Complete genome of a new Firmicutes species belonging to the dominant human colonic microbiota ('Ruminococcus bicirculans') reveals two chromosomes and a selective capacity to utilize plant glucans.</title>
        <authorList>
            <consortium name="NISC Comparative Sequencing Program"/>
            <person name="Wegmann U."/>
            <person name="Louis P."/>
            <person name="Goesmann A."/>
            <person name="Henrissat B."/>
            <person name="Duncan S.H."/>
            <person name="Flint H.J."/>
        </authorList>
    </citation>
    <scope>NUCLEOTIDE SEQUENCE</scope>
    <source>
        <strain evidence="5">NBRC 108216</strain>
    </source>
</reference>
<dbReference type="InterPro" id="IPR027417">
    <property type="entry name" value="P-loop_NTPase"/>
</dbReference>
<evidence type="ECO:0000259" key="4">
    <source>
        <dbReference type="SMART" id="SM00382"/>
    </source>
</evidence>
<organism evidence="5 6">
    <name type="scientific">Algimonas porphyrae</name>
    <dbReference type="NCBI Taxonomy" id="1128113"/>
    <lineage>
        <taxon>Bacteria</taxon>
        <taxon>Pseudomonadati</taxon>
        <taxon>Pseudomonadota</taxon>
        <taxon>Alphaproteobacteria</taxon>
        <taxon>Maricaulales</taxon>
        <taxon>Robiginitomaculaceae</taxon>
        <taxon>Algimonas</taxon>
    </lineage>
</organism>
<dbReference type="Proteomes" id="UP001161390">
    <property type="component" value="Unassembled WGS sequence"/>
</dbReference>
<keyword evidence="2" id="KW-0547">Nucleotide-binding</keyword>
<dbReference type="InterPro" id="IPR003593">
    <property type="entry name" value="AAA+_ATPase"/>
</dbReference>
<dbReference type="InterPro" id="IPR018145">
    <property type="entry name" value="CagE_TrbE_VirB_cntrl_dom"/>
</dbReference>
<evidence type="ECO:0000256" key="1">
    <source>
        <dbReference type="ARBA" id="ARBA00006512"/>
    </source>
</evidence>
<dbReference type="RefSeq" id="WP_284369232.1">
    <property type="nucleotide sequence ID" value="NZ_BSNJ01000001.1"/>
</dbReference>
<dbReference type="SMART" id="SM00382">
    <property type="entry name" value="AAA"/>
    <property type="match status" value="1"/>
</dbReference>
<dbReference type="NCBIfam" id="NF010447">
    <property type="entry name" value="PRK13873.1"/>
    <property type="match status" value="1"/>
</dbReference>
<dbReference type="CDD" id="cd01127">
    <property type="entry name" value="TrwB_TraG_TraD_VirD4"/>
    <property type="match status" value="1"/>
</dbReference>
<sequence length="825" mass="90830">MMNLKEYSAHPSQLADHLPWAALIAPGVVLNKDGSFQRTLRFRGPDLDSATPEELVATCARVNNALRRFGSGWALHFEATRRKALSYATSEFRDPIAWLIEQERVDTHGNLSTLFESDYHLTFSFLPPADKVGKLEQVFVKSDEDDAPSVTSASDYLTAFIRDTDAAANLLASVFPVTEFLSDEETLSNLQATLSPDMRQSVRVPDIPMHLDAVLGGTTLVGGLQPRLGGQHLRALTIMGFPGATEPGLLDGLNALGFPYRWTTRFLPLDKTEATKVLGRYRRQWFAKRKSVMAILKEVMTNEASALVDTDADNQAVDADAALQLLGQDYASFGFVTQTVIVWDKDAQRADERLKAVEQVINGQGFVTIRESVNAVEAWLGTLPGHNYANVRQPIVHTLNLAHMMPLSAIWAGPERNTHLDGPPLLNATTQGHTPFRLVTHQGDVGHTMVVGPTGAGKSVLLSLLALQFRRYDGAQVFLFDKGRSAKVATLCMKGEHYDLGGKGGLSFQPLRDIDRPSSQVWARDWLLDMLRHEGVDPTPEVKKAVWSALTSLSSAPAKERTLTGFTTLLQSAELRQAFTPYTLDGPHGSVLDGDNPNNLSADWQCFEMEELMHSRALALPVLTYLFHRLEARFDGRPTLLVLDEAWVFLDDPVFAERIREWLKVLRKKNVSVIFATQSLADVADSTIAPALIESCPSRIFLPNARATEPQQRQAYARFGLNDTQVRLIATATPKRDYYFQSRAGNRVFDLAMGQVALSVCGASSVESLRTAQRIQDEGGEQDFAHAWLHAQDLGWAADLLGVGDILTDPLVTSPIPSTPQTGAA</sequence>
<evidence type="ECO:0000256" key="3">
    <source>
        <dbReference type="ARBA" id="ARBA00022840"/>
    </source>
</evidence>
<feature type="domain" description="AAA+ ATPase" evidence="4">
    <location>
        <begin position="444"/>
        <end position="706"/>
    </location>
</feature>
<evidence type="ECO:0000313" key="5">
    <source>
        <dbReference type="EMBL" id="GLQ19483.1"/>
    </source>
</evidence>
<name>A0ABQ5UWE5_9PROT</name>
<comment type="caution">
    <text evidence="5">The sequence shown here is derived from an EMBL/GenBank/DDBJ whole genome shotgun (WGS) entry which is preliminary data.</text>
</comment>
<dbReference type="Gene3D" id="3.40.50.300">
    <property type="entry name" value="P-loop containing nucleotide triphosphate hydrolases"/>
    <property type="match status" value="2"/>
</dbReference>
<accession>A0ABQ5UWE5</accession>
<keyword evidence="6" id="KW-1185">Reference proteome</keyword>
<comment type="similarity">
    <text evidence="1">Belongs to the TrbE/VirB4 family.</text>
</comment>
<dbReference type="SUPFAM" id="SSF52540">
    <property type="entry name" value="P-loop containing nucleoside triphosphate hydrolases"/>
    <property type="match status" value="1"/>
</dbReference>
<protein>
    <submittedName>
        <fullName evidence="5">Conjugal transfer protein TrbE</fullName>
    </submittedName>
</protein>
<evidence type="ECO:0000256" key="2">
    <source>
        <dbReference type="ARBA" id="ARBA00022741"/>
    </source>
</evidence>
<evidence type="ECO:0000313" key="6">
    <source>
        <dbReference type="Proteomes" id="UP001161390"/>
    </source>
</evidence>
<gene>
    <name evidence="5" type="ORF">GCM10007854_04380</name>
</gene>
<proteinExistence type="inferred from homology"/>
<dbReference type="PANTHER" id="PTHR30121">
    <property type="entry name" value="UNCHARACTERIZED PROTEIN YJGR-RELATED"/>
    <property type="match status" value="1"/>
</dbReference>
<dbReference type="Pfam" id="PF03135">
    <property type="entry name" value="CagE_TrbE_VirB"/>
    <property type="match status" value="1"/>
</dbReference>
<keyword evidence="3" id="KW-0067">ATP-binding</keyword>
<dbReference type="EMBL" id="BSNJ01000001">
    <property type="protein sequence ID" value="GLQ19483.1"/>
    <property type="molecule type" value="Genomic_DNA"/>
</dbReference>
<dbReference type="PANTHER" id="PTHR30121:SF12">
    <property type="entry name" value="TYPE IV SECRETION SYSTEM PROTEIN CAGE"/>
    <property type="match status" value="1"/>
</dbReference>